<organism evidence="3">
    <name type="scientific">Eucalyptus grandis</name>
    <name type="common">Flooded gum</name>
    <dbReference type="NCBI Taxonomy" id="71139"/>
    <lineage>
        <taxon>Eukaryota</taxon>
        <taxon>Viridiplantae</taxon>
        <taxon>Streptophyta</taxon>
        <taxon>Embryophyta</taxon>
        <taxon>Tracheophyta</taxon>
        <taxon>Spermatophyta</taxon>
        <taxon>Magnoliopsida</taxon>
        <taxon>eudicotyledons</taxon>
        <taxon>Gunneridae</taxon>
        <taxon>Pentapetalae</taxon>
        <taxon>rosids</taxon>
        <taxon>malvids</taxon>
        <taxon>Myrtales</taxon>
        <taxon>Myrtaceae</taxon>
        <taxon>Myrtoideae</taxon>
        <taxon>Eucalypteae</taxon>
        <taxon>Eucalyptus</taxon>
    </lineage>
</organism>
<evidence type="ECO:0000256" key="2">
    <source>
        <dbReference type="SAM" id="SignalP"/>
    </source>
</evidence>
<evidence type="ECO:0000313" key="3">
    <source>
        <dbReference type="EMBL" id="KCW89202.1"/>
    </source>
</evidence>
<sequence>MRAPLRPRLALLALMAAAFAGACFDRAGAAAAYHRPGQRPAVFIRDSDDEGSASPQQVRRNATRPSTFGAVCRYSSFFLPFLRVALSLSLSLFLGCCVRVVIFSASLGCRLCLISGGD</sequence>
<evidence type="ECO:0000256" key="1">
    <source>
        <dbReference type="SAM" id="Phobius"/>
    </source>
</evidence>
<feature type="signal peptide" evidence="2">
    <location>
        <begin position="1"/>
        <end position="22"/>
    </location>
</feature>
<feature type="transmembrane region" description="Helical" evidence="1">
    <location>
        <begin position="81"/>
        <end position="102"/>
    </location>
</feature>
<dbReference type="AlphaFoldDB" id="A0A059DF45"/>
<dbReference type="InParanoid" id="A0A059DF45"/>
<accession>A0A059DF45</accession>
<dbReference type="Gramene" id="KCW89202">
    <property type="protein sequence ID" value="KCW89202"/>
    <property type="gene ID" value="EUGRSUZ_A01513"/>
</dbReference>
<keyword evidence="2" id="KW-0732">Signal</keyword>
<keyword evidence="1" id="KW-1133">Transmembrane helix</keyword>
<dbReference type="PROSITE" id="PS51257">
    <property type="entry name" value="PROKAR_LIPOPROTEIN"/>
    <property type="match status" value="1"/>
</dbReference>
<keyword evidence="1" id="KW-0812">Transmembrane</keyword>
<gene>
    <name evidence="3" type="ORF">EUGRSUZ_A01513</name>
</gene>
<reference evidence="3" key="1">
    <citation type="submission" date="2013-07" db="EMBL/GenBank/DDBJ databases">
        <title>The genome of Eucalyptus grandis.</title>
        <authorList>
            <person name="Schmutz J."/>
            <person name="Hayes R."/>
            <person name="Myburg A."/>
            <person name="Tuskan G."/>
            <person name="Grattapaglia D."/>
            <person name="Rokhsar D.S."/>
        </authorList>
    </citation>
    <scope>NUCLEOTIDE SEQUENCE</scope>
    <source>
        <tissue evidence="3">Leaf extractions</tissue>
    </source>
</reference>
<proteinExistence type="predicted"/>
<keyword evidence="1" id="KW-0472">Membrane</keyword>
<name>A0A059DF45_EUCGR</name>
<dbReference type="EMBL" id="KK198753">
    <property type="protein sequence ID" value="KCW89202.1"/>
    <property type="molecule type" value="Genomic_DNA"/>
</dbReference>
<protein>
    <submittedName>
        <fullName evidence="3">Uncharacterized protein</fullName>
    </submittedName>
</protein>
<feature type="chain" id="PRO_5001570245" evidence="2">
    <location>
        <begin position="23"/>
        <end position="118"/>
    </location>
</feature>